<accession>A0A418XTY0</accession>
<name>A0A418XTY0_9GAMM</name>
<dbReference type="PRINTS" id="PR00081">
    <property type="entry name" value="GDHRDH"/>
</dbReference>
<dbReference type="RefSeq" id="WP_022983718.1">
    <property type="nucleotide sequence ID" value="NZ_CAXGPP010000012.1"/>
</dbReference>
<reference evidence="3 4" key="1">
    <citation type="submission" date="2018-09" db="EMBL/GenBank/DDBJ databases">
        <title>Alcanivorax profundi sp. nov., isolated from 1000 m-depth seawater of the Mariana Trench.</title>
        <authorList>
            <person name="Liu J."/>
        </authorList>
    </citation>
    <scope>NUCLEOTIDE SEQUENCE [LARGE SCALE GENOMIC DNA]</scope>
    <source>
        <strain evidence="3 4">MTEO17</strain>
    </source>
</reference>
<evidence type="ECO:0000256" key="1">
    <source>
        <dbReference type="ARBA" id="ARBA00023002"/>
    </source>
</evidence>
<comment type="caution">
    <text evidence="3">The sequence shown here is derived from an EMBL/GenBank/DDBJ whole genome shotgun (WGS) entry which is preliminary data.</text>
</comment>
<dbReference type="Gene3D" id="3.40.50.720">
    <property type="entry name" value="NAD(P)-binding Rossmann-like Domain"/>
    <property type="match status" value="1"/>
</dbReference>
<keyword evidence="1" id="KW-0560">Oxidoreductase</keyword>
<dbReference type="PANTHER" id="PTHR43157:SF31">
    <property type="entry name" value="PHOSPHATIDYLINOSITOL-GLYCAN BIOSYNTHESIS CLASS F PROTEIN"/>
    <property type="match status" value="1"/>
</dbReference>
<dbReference type="PANTHER" id="PTHR43157">
    <property type="entry name" value="PHOSPHATIDYLINOSITOL-GLYCAN BIOSYNTHESIS CLASS F PROTEIN-RELATED"/>
    <property type="match status" value="1"/>
</dbReference>
<proteinExistence type="inferred from homology"/>
<dbReference type="EMBL" id="QYYA01000006">
    <property type="protein sequence ID" value="RJG16156.1"/>
    <property type="molecule type" value="Genomic_DNA"/>
</dbReference>
<gene>
    <name evidence="3" type="ORF">D4A39_15290</name>
</gene>
<keyword evidence="4" id="KW-1185">Reference proteome</keyword>
<organism evidence="3 4">
    <name type="scientific">Alcanivorax profundi</name>
    <dbReference type="NCBI Taxonomy" id="2338368"/>
    <lineage>
        <taxon>Bacteria</taxon>
        <taxon>Pseudomonadati</taxon>
        <taxon>Pseudomonadota</taxon>
        <taxon>Gammaproteobacteria</taxon>
        <taxon>Oceanospirillales</taxon>
        <taxon>Alcanivoracaceae</taxon>
        <taxon>Alcanivorax</taxon>
    </lineage>
</organism>
<dbReference type="Pfam" id="PF00106">
    <property type="entry name" value="adh_short"/>
    <property type="match status" value="1"/>
</dbReference>
<dbReference type="OrthoDB" id="109589at2"/>
<dbReference type="InterPro" id="IPR002347">
    <property type="entry name" value="SDR_fam"/>
</dbReference>
<evidence type="ECO:0000313" key="3">
    <source>
        <dbReference type="EMBL" id="RJG16156.1"/>
    </source>
</evidence>
<dbReference type="Proteomes" id="UP000283734">
    <property type="component" value="Unassembled WGS sequence"/>
</dbReference>
<comment type="similarity">
    <text evidence="2">Belongs to the short-chain dehydrogenases/reductases (SDR) family.</text>
</comment>
<dbReference type="SUPFAM" id="SSF51735">
    <property type="entry name" value="NAD(P)-binding Rossmann-fold domains"/>
    <property type="match status" value="1"/>
</dbReference>
<dbReference type="GO" id="GO:0016491">
    <property type="term" value="F:oxidoreductase activity"/>
    <property type="evidence" value="ECO:0007669"/>
    <property type="project" value="UniProtKB-KW"/>
</dbReference>
<sequence>MSKRVLITGGNSGIGLCTAEQLAAQGADVTLACRNISKGQSAVARIKNRYPNAGVRLFPLDLSDLENVRDSAASLYRELGAIDVLINNAGVVPTRQEYTRDGYEMQFGVNYLAPVLFTHLMLPLLQKGEQPRILHLASVAHWLGRINKKTWRGRKPYLVMDAYGQSKLGNILFSNVLADRLQELGITSNALHPGGVDTPIFRHVPKPIMALIKPTLTTPEKAARLPVSLALDPQYAGISGEYFANFKPAMRSPLARNRKLADTLYYDTMAELGLPAL</sequence>
<protein>
    <submittedName>
        <fullName evidence="3">SDR family oxidoreductase</fullName>
    </submittedName>
</protein>
<evidence type="ECO:0000313" key="4">
    <source>
        <dbReference type="Proteomes" id="UP000283734"/>
    </source>
</evidence>
<dbReference type="CDD" id="cd05327">
    <property type="entry name" value="retinol-DH_like_SDR_c_like"/>
    <property type="match status" value="1"/>
</dbReference>
<dbReference type="PRINTS" id="PR00080">
    <property type="entry name" value="SDRFAMILY"/>
</dbReference>
<dbReference type="AlphaFoldDB" id="A0A418XTY0"/>
<evidence type="ECO:0000256" key="2">
    <source>
        <dbReference type="RuleBase" id="RU000363"/>
    </source>
</evidence>
<dbReference type="InterPro" id="IPR036291">
    <property type="entry name" value="NAD(P)-bd_dom_sf"/>
</dbReference>